<sequence>MVCKSILLFWAANLGAIHSLDRYACSIHHQMCIWIMSSKSTQKNPTTICILWVMVCTPILYAGSAF</sequence>
<dbReference type="EMBL" id="ML210060">
    <property type="protein sequence ID" value="TFK57790.1"/>
    <property type="molecule type" value="Genomic_DNA"/>
</dbReference>
<evidence type="ECO:0000313" key="1">
    <source>
        <dbReference type="EMBL" id="TFK57790.1"/>
    </source>
</evidence>
<keyword evidence="2" id="KW-1185">Reference proteome</keyword>
<reference evidence="1 2" key="1">
    <citation type="journal article" date="2019" name="Nat. Ecol. Evol.">
        <title>Megaphylogeny resolves global patterns of mushroom evolution.</title>
        <authorList>
            <person name="Varga T."/>
            <person name="Krizsan K."/>
            <person name="Foldi C."/>
            <person name="Dima B."/>
            <person name="Sanchez-Garcia M."/>
            <person name="Sanchez-Ramirez S."/>
            <person name="Szollosi G.J."/>
            <person name="Szarkandi J.G."/>
            <person name="Papp V."/>
            <person name="Albert L."/>
            <person name="Andreopoulos W."/>
            <person name="Angelini C."/>
            <person name="Antonin V."/>
            <person name="Barry K.W."/>
            <person name="Bougher N.L."/>
            <person name="Buchanan P."/>
            <person name="Buyck B."/>
            <person name="Bense V."/>
            <person name="Catcheside P."/>
            <person name="Chovatia M."/>
            <person name="Cooper J."/>
            <person name="Damon W."/>
            <person name="Desjardin D."/>
            <person name="Finy P."/>
            <person name="Geml J."/>
            <person name="Haridas S."/>
            <person name="Hughes K."/>
            <person name="Justo A."/>
            <person name="Karasinski D."/>
            <person name="Kautmanova I."/>
            <person name="Kiss B."/>
            <person name="Kocsube S."/>
            <person name="Kotiranta H."/>
            <person name="LaButti K.M."/>
            <person name="Lechner B.E."/>
            <person name="Liimatainen K."/>
            <person name="Lipzen A."/>
            <person name="Lukacs Z."/>
            <person name="Mihaltcheva S."/>
            <person name="Morgado L.N."/>
            <person name="Niskanen T."/>
            <person name="Noordeloos M.E."/>
            <person name="Ohm R.A."/>
            <person name="Ortiz-Santana B."/>
            <person name="Ovrebo C."/>
            <person name="Racz N."/>
            <person name="Riley R."/>
            <person name="Savchenko A."/>
            <person name="Shiryaev A."/>
            <person name="Soop K."/>
            <person name="Spirin V."/>
            <person name="Szebenyi C."/>
            <person name="Tomsovsky M."/>
            <person name="Tulloss R.E."/>
            <person name="Uehling J."/>
            <person name="Grigoriev I.V."/>
            <person name="Vagvolgyi C."/>
            <person name="Papp T."/>
            <person name="Martin F.M."/>
            <person name="Miettinen O."/>
            <person name="Hibbett D.S."/>
            <person name="Nagy L.G."/>
        </authorList>
    </citation>
    <scope>NUCLEOTIDE SEQUENCE [LARGE SCALE GENOMIC DNA]</scope>
    <source>
        <strain evidence="1 2">NL-1719</strain>
    </source>
</reference>
<organism evidence="1 2">
    <name type="scientific">Pluteus cervinus</name>
    <dbReference type="NCBI Taxonomy" id="181527"/>
    <lineage>
        <taxon>Eukaryota</taxon>
        <taxon>Fungi</taxon>
        <taxon>Dikarya</taxon>
        <taxon>Basidiomycota</taxon>
        <taxon>Agaricomycotina</taxon>
        <taxon>Agaricomycetes</taxon>
        <taxon>Agaricomycetidae</taxon>
        <taxon>Agaricales</taxon>
        <taxon>Pluteineae</taxon>
        <taxon>Pluteaceae</taxon>
        <taxon>Pluteus</taxon>
    </lineage>
</organism>
<protein>
    <submittedName>
        <fullName evidence="1">Uncharacterized protein</fullName>
    </submittedName>
</protein>
<proteinExistence type="predicted"/>
<evidence type="ECO:0000313" key="2">
    <source>
        <dbReference type="Proteomes" id="UP000308600"/>
    </source>
</evidence>
<accession>A0ACD2ZWM9</accession>
<dbReference type="Proteomes" id="UP000308600">
    <property type="component" value="Unassembled WGS sequence"/>
</dbReference>
<gene>
    <name evidence="1" type="ORF">BDN72DRAFT_907502</name>
</gene>
<name>A0ACD2ZWM9_9AGAR</name>